<dbReference type="EMBL" id="HE650823">
    <property type="protein sequence ID" value="CCF57016.1"/>
    <property type="molecule type" value="Genomic_DNA"/>
</dbReference>
<dbReference type="OrthoDB" id="4038250at2759"/>
<dbReference type="AlphaFoldDB" id="H2ARL6"/>
<keyword evidence="2" id="KW-1185">Reference proteome</keyword>
<dbReference type="InParanoid" id="H2ARL6"/>
<proteinExistence type="predicted"/>
<reference evidence="1 2" key="1">
    <citation type="journal article" date="2011" name="Proc. Natl. Acad. Sci. U.S.A.">
        <title>Evolutionary erosion of yeast sex chromosomes by mating-type switching accidents.</title>
        <authorList>
            <person name="Gordon J.L."/>
            <person name="Armisen D."/>
            <person name="Proux-Wera E."/>
            <person name="Oheigeartaigh S.S."/>
            <person name="Byrne K.P."/>
            <person name="Wolfe K.H."/>
        </authorList>
    </citation>
    <scope>NUCLEOTIDE SEQUENCE [LARGE SCALE GENOMIC DNA]</scope>
    <source>
        <strain evidence="2">ATCC 22294 / BCRC 22015 / CBS 2517 / CECT 1963 / NBRC 1671 / NRRL Y-8276</strain>
    </source>
</reference>
<dbReference type="GeneID" id="13884936"/>
<evidence type="ECO:0000313" key="2">
    <source>
        <dbReference type="Proteomes" id="UP000005220"/>
    </source>
</evidence>
<protein>
    <submittedName>
        <fullName evidence="1">Uncharacterized protein</fullName>
    </submittedName>
</protein>
<sequence>MATTNPIIARLVNRVNRIESFLGDYDGSENILEKTTLLLDILQGIYERGSNYNKNLFDLLHVFVSTNDFDERTEVETVIKLQQDEFVKLSSTLENLKLAYDKHFKFDAIIELPKKTIKFDLECLDQLPILILQCNELIIKSLAMSEKFLDYIITCNDKFRSVKSKLDRLEEQIDSIG</sequence>
<dbReference type="Proteomes" id="UP000005220">
    <property type="component" value="Chromosome 3"/>
</dbReference>
<dbReference type="FunCoup" id="H2ARL6">
    <property type="interactions" value="40"/>
</dbReference>
<dbReference type="KEGG" id="kaf:KAFR_0C00200"/>
<gene>
    <name evidence="1" type="primary">KAFR0C00200</name>
    <name evidence="1" type="ORF">KAFR_0C00200</name>
</gene>
<accession>H2ARL6</accession>
<name>H2ARL6_KAZAF</name>
<dbReference type="HOGENOM" id="CLU_1518085_0_0_1"/>
<organism evidence="1 2">
    <name type="scientific">Kazachstania africana (strain ATCC 22294 / BCRC 22015 / CBS 2517 / CECT 1963 / NBRC 1671 / NRRL Y-8276)</name>
    <name type="common">Yeast</name>
    <name type="synonym">Kluyveromyces africanus</name>
    <dbReference type="NCBI Taxonomy" id="1071382"/>
    <lineage>
        <taxon>Eukaryota</taxon>
        <taxon>Fungi</taxon>
        <taxon>Dikarya</taxon>
        <taxon>Ascomycota</taxon>
        <taxon>Saccharomycotina</taxon>
        <taxon>Saccharomycetes</taxon>
        <taxon>Saccharomycetales</taxon>
        <taxon>Saccharomycetaceae</taxon>
        <taxon>Kazachstania</taxon>
    </lineage>
</organism>
<evidence type="ECO:0000313" key="1">
    <source>
        <dbReference type="EMBL" id="CCF57016.1"/>
    </source>
</evidence>
<dbReference type="RefSeq" id="XP_003956151.1">
    <property type="nucleotide sequence ID" value="XM_003956102.1"/>
</dbReference>